<dbReference type="InterPro" id="IPR002372">
    <property type="entry name" value="PQQ_rpt_dom"/>
</dbReference>
<evidence type="ECO:0000256" key="2">
    <source>
        <dbReference type="ARBA" id="ARBA00022741"/>
    </source>
</evidence>
<feature type="region of interest" description="Disordered" evidence="6">
    <location>
        <begin position="303"/>
        <end position="323"/>
    </location>
</feature>
<evidence type="ECO:0000256" key="4">
    <source>
        <dbReference type="ARBA" id="ARBA00022840"/>
    </source>
</evidence>
<dbReference type="Pfam" id="PF00069">
    <property type="entry name" value="Pkinase"/>
    <property type="match status" value="1"/>
</dbReference>
<dbReference type="InterPro" id="IPR000719">
    <property type="entry name" value="Prot_kinase_dom"/>
</dbReference>
<organism evidence="8 9">
    <name type="scientific">Streptomyces thermoalcalitolerans</name>
    <dbReference type="NCBI Taxonomy" id="65605"/>
    <lineage>
        <taxon>Bacteria</taxon>
        <taxon>Bacillati</taxon>
        <taxon>Actinomycetota</taxon>
        <taxon>Actinomycetes</taxon>
        <taxon>Kitasatosporales</taxon>
        <taxon>Streptomycetaceae</taxon>
        <taxon>Streptomyces</taxon>
    </lineage>
</organism>
<dbReference type="RefSeq" id="WP_344050746.1">
    <property type="nucleotide sequence ID" value="NZ_BAAAHG010000029.1"/>
</dbReference>
<feature type="binding site" evidence="5">
    <location>
        <position position="47"/>
    </location>
    <ligand>
        <name>ATP</name>
        <dbReference type="ChEBI" id="CHEBI:30616"/>
    </ligand>
</feature>
<accession>A0ABP3Z9N5</accession>
<keyword evidence="1" id="KW-0808">Transferase</keyword>
<dbReference type="Gene3D" id="3.30.200.20">
    <property type="entry name" value="Phosphorylase Kinase, domain 1"/>
    <property type="match status" value="1"/>
</dbReference>
<gene>
    <name evidence="8" type="ORF">GCM10009549_35250</name>
</gene>
<dbReference type="Pfam" id="PF13360">
    <property type="entry name" value="PQQ_2"/>
    <property type="match status" value="1"/>
</dbReference>
<dbReference type="InterPro" id="IPR008271">
    <property type="entry name" value="Ser/Thr_kinase_AS"/>
</dbReference>
<name>A0ABP3Z9N5_9ACTN</name>
<dbReference type="Gene3D" id="2.130.10.10">
    <property type="entry name" value="YVTN repeat-like/Quinoprotein amine dehydrogenase"/>
    <property type="match status" value="1"/>
</dbReference>
<dbReference type="PROSITE" id="PS00108">
    <property type="entry name" value="PROTEIN_KINASE_ST"/>
    <property type="match status" value="1"/>
</dbReference>
<keyword evidence="2 5" id="KW-0547">Nucleotide-binding</keyword>
<dbReference type="CDD" id="cd14014">
    <property type="entry name" value="STKc_PknB_like"/>
    <property type="match status" value="1"/>
</dbReference>
<feature type="compositionally biased region" description="Low complexity" evidence="6">
    <location>
        <begin position="367"/>
        <end position="382"/>
    </location>
</feature>
<evidence type="ECO:0000256" key="6">
    <source>
        <dbReference type="SAM" id="MobiDB-lite"/>
    </source>
</evidence>
<dbReference type="InterPro" id="IPR018391">
    <property type="entry name" value="PQQ_b-propeller_rpt"/>
</dbReference>
<evidence type="ECO:0000256" key="1">
    <source>
        <dbReference type="ARBA" id="ARBA00022679"/>
    </source>
</evidence>
<dbReference type="SUPFAM" id="SSF56112">
    <property type="entry name" value="Protein kinase-like (PK-like)"/>
    <property type="match status" value="1"/>
</dbReference>
<dbReference type="SUPFAM" id="SSF50998">
    <property type="entry name" value="Quinoprotein alcohol dehydrogenase-like"/>
    <property type="match status" value="1"/>
</dbReference>
<comment type="caution">
    <text evidence="8">The sequence shown here is derived from an EMBL/GenBank/DDBJ whole genome shotgun (WGS) entry which is preliminary data.</text>
</comment>
<keyword evidence="3" id="KW-0418">Kinase</keyword>
<feature type="domain" description="Protein kinase" evidence="7">
    <location>
        <begin position="19"/>
        <end position="275"/>
    </location>
</feature>
<protein>
    <recommendedName>
        <fullName evidence="7">Protein kinase domain-containing protein</fullName>
    </recommendedName>
</protein>
<evidence type="ECO:0000256" key="3">
    <source>
        <dbReference type="ARBA" id="ARBA00022777"/>
    </source>
</evidence>
<dbReference type="PROSITE" id="PS00107">
    <property type="entry name" value="PROTEIN_KINASE_ATP"/>
    <property type="match status" value="1"/>
</dbReference>
<evidence type="ECO:0000259" key="7">
    <source>
        <dbReference type="PROSITE" id="PS50011"/>
    </source>
</evidence>
<feature type="region of interest" description="Disordered" evidence="6">
    <location>
        <begin position="353"/>
        <end position="382"/>
    </location>
</feature>
<dbReference type="InterPro" id="IPR011009">
    <property type="entry name" value="Kinase-like_dom_sf"/>
</dbReference>
<evidence type="ECO:0000256" key="5">
    <source>
        <dbReference type="PROSITE-ProRule" id="PRU10141"/>
    </source>
</evidence>
<dbReference type="InterPro" id="IPR011047">
    <property type="entry name" value="Quinoprotein_ADH-like_sf"/>
</dbReference>
<dbReference type="EMBL" id="BAAAHG010000029">
    <property type="protein sequence ID" value="GAA0917995.1"/>
    <property type="molecule type" value="Genomic_DNA"/>
</dbReference>
<evidence type="ECO:0000313" key="8">
    <source>
        <dbReference type="EMBL" id="GAA0917995.1"/>
    </source>
</evidence>
<reference evidence="9" key="1">
    <citation type="journal article" date="2019" name="Int. J. Syst. Evol. Microbiol.">
        <title>The Global Catalogue of Microorganisms (GCM) 10K type strain sequencing project: providing services to taxonomists for standard genome sequencing and annotation.</title>
        <authorList>
            <consortium name="The Broad Institute Genomics Platform"/>
            <consortium name="The Broad Institute Genome Sequencing Center for Infectious Disease"/>
            <person name="Wu L."/>
            <person name="Ma J."/>
        </authorList>
    </citation>
    <scope>NUCLEOTIDE SEQUENCE [LARGE SCALE GENOMIC DNA]</scope>
    <source>
        <strain evidence="9">JCM 10673</strain>
    </source>
</reference>
<evidence type="ECO:0000313" key="9">
    <source>
        <dbReference type="Proteomes" id="UP001501005"/>
    </source>
</evidence>
<dbReference type="PANTHER" id="PTHR43289:SF34">
    <property type="entry name" value="SERINE_THREONINE-PROTEIN KINASE YBDM-RELATED"/>
    <property type="match status" value="1"/>
</dbReference>
<sequence>MNEGTAPLEPEDPERIGGYRLLGRLGQGGMGRVFLAEDAEGHRVAVKLVHEEFAADPEFRRRFSREVEAAGKVLSFFTVPLVDSGGDARTPWLATQYVSGPSLSAAVHRDGPLPVERLCSLAAALGEALVVIHAAGIVHRDLKPSNVLLADDGPRVIDFGIARAADSEELTRAGHALGTFGYAPPEQVVAEEPVGPAGDVFSLGGVLLFAATGRAPFGDGPPAVLAYRTVYEEPDLSGVPEELAPLVRSCLAKDPALRPTPREVIAAARAAQSRVRGGGPVPARAAEEPTSYRIAPPAPAIAQPAPVPVPGPEPGTTAVPEPRRRRRGALVAAVAAVAVTAPAAVGVAHLLDWGDDKRSTGGGTGRRTGVAPAADGADPLPAVTAKGDRRVVWTAQPGVAEVDSEVMGAWLTPKVLVRIDASGIRGFDPRTGASTWTVAPPAKGLVPCGASDAETATSGGVGLVRFGRAHTSPAECDVAAALDTATGTLLWHRTVGEAPTGVVSVSGDTMVVSGERGLLGLDRATGKQIWTYPWTQGNCRVTDVVPGVRTIAVSDTCDREDIDVRRVVVLDAVTGRTRSSHEVERSGATPVGIVTAEPVAARYADVSGDVHLRVLGTGDGKPVDLPVKQPFGTLRLIRPRVTKGVLVTEVEAGPGGTARGLAAIDLTTGKVRWRTRIREEVLELEPLRIQGDSVYTVEGEEAEGPGWSFTVRRRSLADGTVTESGRLPAPYQRSDPDRLLVSGSLVVQVNRSDEYGLVAFGTAPGGDA</sequence>
<dbReference type="PROSITE" id="PS50011">
    <property type="entry name" value="PROTEIN_KINASE_DOM"/>
    <property type="match status" value="1"/>
</dbReference>
<dbReference type="PANTHER" id="PTHR43289">
    <property type="entry name" value="MITOGEN-ACTIVATED PROTEIN KINASE KINASE KINASE 20-RELATED"/>
    <property type="match status" value="1"/>
</dbReference>
<dbReference type="Proteomes" id="UP001501005">
    <property type="component" value="Unassembled WGS sequence"/>
</dbReference>
<dbReference type="SMART" id="SM00564">
    <property type="entry name" value="PQQ"/>
    <property type="match status" value="2"/>
</dbReference>
<keyword evidence="9" id="KW-1185">Reference proteome</keyword>
<proteinExistence type="predicted"/>
<dbReference type="Gene3D" id="1.10.510.10">
    <property type="entry name" value="Transferase(Phosphotransferase) domain 1"/>
    <property type="match status" value="1"/>
</dbReference>
<dbReference type="InterPro" id="IPR015943">
    <property type="entry name" value="WD40/YVTN_repeat-like_dom_sf"/>
</dbReference>
<dbReference type="InterPro" id="IPR017441">
    <property type="entry name" value="Protein_kinase_ATP_BS"/>
</dbReference>
<keyword evidence="4 5" id="KW-0067">ATP-binding</keyword>
<dbReference type="SMART" id="SM00220">
    <property type="entry name" value="S_TKc"/>
    <property type="match status" value="1"/>
</dbReference>